<evidence type="ECO:0000259" key="1">
    <source>
        <dbReference type="Pfam" id="PF13966"/>
    </source>
</evidence>
<dbReference type="Pfam" id="PF13966">
    <property type="entry name" value="zf-RVT"/>
    <property type="match status" value="1"/>
</dbReference>
<gene>
    <name evidence="2" type="ORF">FRX31_026194</name>
</gene>
<proteinExistence type="predicted"/>
<dbReference type="Proteomes" id="UP000554482">
    <property type="component" value="Unassembled WGS sequence"/>
</dbReference>
<sequence length="108" mass="12589">MFTVDSKVNELIERGRWNENALNLVGNSMANMIRSTTIHRSLEKDQLVWTKTSSGDFSVRSAYKELICRDNPVYWHDIVWSKMVIPRHAFTMWQLFSNCMSSYSGHVS</sequence>
<name>A0A7J6VGJ4_THATH</name>
<reference evidence="2 3" key="1">
    <citation type="submission" date="2020-06" db="EMBL/GenBank/DDBJ databases">
        <title>Transcriptomic and genomic resources for Thalictrum thalictroides and T. hernandezii: Facilitating candidate gene discovery in an emerging model plant lineage.</title>
        <authorList>
            <person name="Arias T."/>
            <person name="Riano-Pachon D.M."/>
            <person name="Di Stilio V.S."/>
        </authorList>
    </citation>
    <scope>NUCLEOTIDE SEQUENCE [LARGE SCALE GENOMIC DNA]</scope>
    <source>
        <strain evidence="3">cv. WT478/WT964</strain>
        <tissue evidence="2">Leaves</tissue>
    </source>
</reference>
<comment type="caution">
    <text evidence="2">The sequence shown here is derived from an EMBL/GenBank/DDBJ whole genome shotgun (WGS) entry which is preliminary data.</text>
</comment>
<dbReference type="EMBL" id="JABWDY010032404">
    <property type="protein sequence ID" value="KAF5184219.1"/>
    <property type="molecule type" value="Genomic_DNA"/>
</dbReference>
<dbReference type="InterPro" id="IPR026960">
    <property type="entry name" value="RVT-Znf"/>
</dbReference>
<feature type="domain" description="Reverse transcriptase zinc-binding" evidence="1">
    <location>
        <begin position="57"/>
        <end position="100"/>
    </location>
</feature>
<evidence type="ECO:0000313" key="2">
    <source>
        <dbReference type="EMBL" id="KAF5184219.1"/>
    </source>
</evidence>
<dbReference type="OrthoDB" id="1053062at2759"/>
<evidence type="ECO:0000313" key="3">
    <source>
        <dbReference type="Proteomes" id="UP000554482"/>
    </source>
</evidence>
<dbReference type="AlphaFoldDB" id="A0A7J6VGJ4"/>
<keyword evidence="3" id="KW-1185">Reference proteome</keyword>
<organism evidence="2 3">
    <name type="scientific">Thalictrum thalictroides</name>
    <name type="common">Rue-anemone</name>
    <name type="synonym">Anemone thalictroides</name>
    <dbReference type="NCBI Taxonomy" id="46969"/>
    <lineage>
        <taxon>Eukaryota</taxon>
        <taxon>Viridiplantae</taxon>
        <taxon>Streptophyta</taxon>
        <taxon>Embryophyta</taxon>
        <taxon>Tracheophyta</taxon>
        <taxon>Spermatophyta</taxon>
        <taxon>Magnoliopsida</taxon>
        <taxon>Ranunculales</taxon>
        <taxon>Ranunculaceae</taxon>
        <taxon>Thalictroideae</taxon>
        <taxon>Thalictrum</taxon>
    </lineage>
</organism>
<accession>A0A7J6VGJ4</accession>
<protein>
    <recommendedName>
        <fullName evidence="1">Reverse transcriptase zinc-binding domain-containing protein</fullName>
    </recommendedName>
</protein>